<evidence type="ECO:0000256" key="5">
    <source>
        <dbReference type="ARBA" id="ARBA00022729"/>
    </source>
</evidence>
<dbReference type="RefSeq" id="WP_338529191.1">
    <property type="nucleotide sequence ID" value="NZ_CP030941.1"/>
</dbReference>
<sequence length="419" mass="46459">MKRAHLSILLMASTVLGMSGAAQAQDVTLTIESWRNDDLAIWQEKLIPAFEAQHPGINVEFSPSAPTEYNAALNAKLEAGSAGDLITCRPFDASLELYKKGQLADLSDLEGMRNFSDVAKSAWQTDDGSATFCVPMASVIHGFIYNKDAFEELGIEPPATEEEFFAVLDKIKEDGTYIPMAMGTKDLWEAATMGYQNIGPNYWKGEEGRLALIKGEQKLTDEPWVAPFETLARWRDYLGDGFEAQSYPDSQNLFTLGRAAIYPAGSWEISVFNEQADFEMGAFPPPVQAEGDTCYISDHTDIAMGMNADTEHPEEARTFLNWVASDEFATIYANALPGFFSLSSTPVEMEDPLAREFVSWREKCEPTIRSTYQILSRGTPNLENETWVAAANVINGTETPEEAAKRLQEGLASWYEPQQ</sequence>
<feature type="signal peptide" evidence="9">
    <location>
        <begin position="1"/>
        <end position="24"/>
    </location>
</feature>
<dbReference type="EMBL" id="CP030941">
    <property type="protein sequence ID" value="UUP16789.1"/>
    <property type="molecule type" value="Genomic_DNA"/>
</dbReference>
<keyword evidence="3" id="KW-0813">Transport</keyword>
<evidence type="ECO:0000256" key="7">
    <source>
        <dbReference type="ARBA" id="ARBA00049629"/>
    </source>
</evidence>
<evidence type="ECO:0000256" key="9">
    <source>
        <dbReference type="SAM" id="SignalP"/>
    </source>
</evidence>
<dbReference type="InterPro" id="IPR006059">
    <property type="entry name" value="SBP"/>
</dbReference>
<organism evidence="10 11">
    <name type="scientific">Nitratireductor thuwali</name>
    <dbReference type="NCBI Taxonomy" id="2267699"/>
    <lineage>
        <taxon>Bacteria</taxon>
        <taxon>Pseudomonadati</taxon>
        <taxon>Pseudomonadota</taxon>
        <taxon>Alphaproteobacteria</taxon>
        <taxon>Hyphomicrobiales</taxon>
        <taxon>Phyllobacteriaceae</taxon>
        <taxon>Nitratireductor</taxon>
    </lineage>
</organism>
<evidence type="ECO:0000256" key="8">
    <source>
        <dbReference type="ARBA" id="ARBA00049753"/>
    </source>
</evidence>
<reference evidence="10 11" key="1">
    <citation type="submission" date="2018-07" db="EMBL/GenBank/DDBJ databases">
        <title>Genome sequence of Nitratireductor thuwali#1536.</title>
        <authorList>
            <person name="Michoud G."/>
            <person name="Merlino G."/>
            <person name="Sefrji F.O."/>
            <person name="Daffonchio D."/>
        </authorList>
    </citation>
    <scope>NUCLEOTIDE SEQUENCE [LARGE SCALE GENOMIC DNA]</scope>
    <source>
        <strain evidence="11">Nit1536</strain>
    </source>
</reference>
<evidence type="ECO:0000313" key="11">
    <source>
        <dbReference type="Proteomes" id="UP001342418"/>
    </source>
</evidence>
<keyword evidence="4" id="KW-0762">Sugar transport</keyword>
<dbReference type="PANTHER" id="PTHR43649">
    <property type="entry name" value="ARABINOSE-BINDING PROTEIN-RELATED"/>
    <property type="match status" value="1"/>
</dbReference>
<name>A0ABY5MFI2_9HYPH</name>
<dbReference type="PANTHER" id="PTHR43649:SF28">
    <property type="entry name" value="BINDING PROTEIN COMPONENT OF ABC SUGAR TRANSPORTER-RELATED"/>
    <property type="match status" value="1"/>
</dbReference>
<evidence type="ECO:0000256" key="3">
    <source>
        <dbReference type="ARBA" id="ARBA00022448"/>
    </source>
</evidence>
<evidence type="ECO:0000256" key="6">
    <source>
        <dbReference type="ARBA" id="ARBA00022764"/>
    </source>
</evidence>
<comment type="similarity">
    <text evidence="2">Belongs to the bacterial solute-binding protein 1 family.</text>
</comment>
<proteinExistence type="inferred from homology"/>
<dbReference type="Proteomes" id="UP001342418">
    <property type="component" value="Chromosome"/>
</dbReference>
<comment type="subcellular location">
    <subcellularLocation>
        <location evidence="1">Periplasm</location>
    </subcellularLocation>
</comment>
<protein>
    <recommendedName>
        <fullName evidence="8">Probable sugar-binding periplasmic protein</fullName>
    </recommendedName>
</protein>
<evidence type="ECO:0000256" key="4">
    <source>
        <dbReference type="ARBA" id="ARBA00022597"/>
    </source>
</evidence>
<evidence type="ECO:0000313" key="10">
    <source>
        <dbReference type="EMBL" id="UUP16789.1"/>
    </source>
</evidence>
<accession>A0ABY5MFI2</accession>
<keyword evidence="6" id="KW-0574">Periplasm</keyword>
<dbReference type="InterPro" id="IPR006061">
    <property type="entry name" value="SBP_1_CS"/>
</dbReference>
<feature type="chain" id="PRO_5045346621" description="Probable sugar-binding periplasmic protein" evidence="9">
    <location>
        <begin position="25"/>
        <end position="419"/>
    </location>
</feature>
<evidence type="ECO:0000256" key="2">
    <source>
        <dbReference type="ARBA" id="ARBA00008520"/>
    </source>
</evidence>
<dbReference type="InterPro" id="IPR050490">
    <property type="entry name" value="Bact_solute-bd_prot1"/>
</dbReference>
<dbReference type="Pfam" id="PF01547">
    <property type="entry name" value="SBP_bac_1"/>
    <property type="match status" value="1"/>
</dbReference>
<keyword evidence="5 9" id="KW-0732">Signal</keyword>
<dbReference type="SUPFAM" id="SSF53850">
    <property type="entry name" value="Periplasmic binding protein-like II"/>
    <property type="match status" value="1"/>
</dbReference>
<comment type="function">
    <text evidence="7">Part of a binding-protein-dependent transport system for a sugar.</text>
</comment>
<gene>
    <name evidence="10" type="primary">msmE</name>
    <name evidence="10" type="ORF">NTH_01236</name>
</gene>
<dbReference type="PROSITE" id="PS01037">
    <property type="entry name" value="SBP_BACTERIAL_1"/>
    <property type="match status" value="1"/>
</dbReference>
<evidence type="ECO:0000256" key="1">
    <source>
        <dbReference type="ARBA" id="ARBA00004418"/>
    </source>
</evidence>
<dbReference type="Gene3D" id="3.40.190.10">
    <property type="entry name" value="Periplasmic binding protein-like II"/>
    <property type="match status" value="2"/>
</dbReference>
<keyword evidence="11" id="KW-1185">Reference proteome</keyword>